<reference evidence="1" key="2">
    <citation type="journal article" date="2018" name="Genome Announc.">
        <title>First Report of a Complete Genome Sequence of White spot syndrome virus from India.</title>
        <authorList>
            <person name="Vinaya Kumar K."/>
            <person name="Shekhar M.S."/>
            <person name="Otta S.K."/>
            <person name="Karthic K."/>
            <person name="Ashok Kumar J."/>
            <person name="Gopikrishna G."/>
            <person name="Vijayan K.K."/>
        </authorList>
    </citation>
    <scope>NUCLEOTIDE SEQUENCE</scope>
    <source>
        <strain evidence="1">IN_AP4RU</strain>
    </source>
</reference>
<name>A0A2I6SC04_9VIRU</name>
<reference evidence="1" key="1">
    <citation type="submission" date="2017-12" db="EMBL/GenBank/DDBJ databases">
        <authorList>
            <person name="Katneni V.K."/>
            <person name="Shekhar M.S."/>
            <person name="Otta S.K."/>
            <person name="Karthic K."/>
            <person name="Jangam A.K."/>
            <person name="Gopikrishna G."/>
            <person name="Vijayan K.K."/>
        </authorList>
    </citation>
    <scope>NUCLEOTIDE SEQUENCE [LARGE SCALE GENOMIC DNA]</scope>
    <source>
        <strain evidence="1">IN_AP4RU</strain>
    </source>
</reference>
<dbReference type="EMBL" id="MG702567">
    <property type="protein sequence ID" value="AUO15072.1"/>
    <property type="molecule type" value="Genomic_DNA"/>
</dbReference>
<dbReference type="Proteomes" id="UP000267352">
    <property type="component" value="Segment"/>
</dbReference>
<protein>
    <submittedName>
        <fullName evidence="1">WSSV263</fullName>
    </submittedName>
</protein>
<proteinExistence type="predicted"/>
<sequence length="50" mass="6053">MENIDRRFKVVVVRDRDVAHDGKTTLRSIVQDAIKPTHRKRMRFLMEEEE</sequence>
<evidence type="ECO:0000313" key="1">
    <source>
        <dbReference type="EMBL" id="AUO15072.1"/>
    </source>
</evidence>
<organism evidence="1">
    <name type="scientific">White spot syndrome virus</name>
    <dbReference type="NCBI Taxonomy" id="342409"/>
    <lineage>
        <taxon>Viruses</taxon>
        <taxon>Viruses incertae sedis</taxon>
        <taxon>Naldaviricetes</taxon>
        <taxon>Nimaviridae</taxon>
        <taxon>Whispovirus</taxon>
    </lineage>
</organism>
<accession>A0A2I6SC04</accession>